<name>V5AII1_TRYCR</name>
<accession>V5AII1</accession>
<evidence type="ECO:0000256" key="1">
    <source>
        <dbReference type="SAM" id="MobiDB-lite"/>
    </source>
</evidence>
<dbReference type="VEuPathDB" id="TriTrypDB:TCDM_12035"/>
<protein>
    <recommendedName>
        <fullName evidence="5">Mucin TcMUCII</fullName>
    </recommendedName>
</protein>
<dbReference type="Proteomes" id="UP000017861">
    <property type="component" value="Unassembled WGS sequence"/>
</dbReference>
<reference evidence="3 4" key="1">
    <citation type="journal article" date="2014" name="Genome Announc.">
        <title>Trypanosoma cruzi Clone Dm28c Draft Genome Sequence.</title>
        <authorList>
            <person name="Grisard E.C."/>
            <person name="Teixeira S.M."/>
            <person name="de Almeida L.G."/>
            <person name="Stoco P.H."/>
            <person name="Gerber A.L."/>
            <person name="Talavera-Lopez C."/>
            <person name="Lima O.C."/>
            <person name="Andersson B."/>
            <person name="de Vasconcelos A.T."/>
        </authorList>
    </citation>
    <scope>NUCLEOTIDE SEQUENCE [LARGE SCALE GENOMIC DNA]</scope>
    <source>
        <strain evidence="3 4">Dm28c</strain>
    </source>
</reference>
<feature type="region of interest" description="Disordered" evidence="1">
    <location>
        <begin position="24"/>
        <end position="85"/>
    </location>
</feature>
<feature type="transmembrane region" description="Helical" evidence="2">
    <location>
        <begin position="239"/>
        <end position="260"/>
    </location>
</feature>
<gene>
    <name evidence="3" type="ORF">TCDM_12035</name>
</gene>
<keyword evidence="2" id="KW-0812">Transmembrane</keyword>
<feature type="compositionally biased region" description="Basic residues" evidence="1">
    <location>
        <begin position="56"/>
        <end position="85"/>
    </location>
</feature>
<keyword evidence="2" id="KW-1133">Transmembrane helix</keyword>
<proteinExistence type="predicted"/>
<evidence type="ECO:0008006" key="5">
    <source>
        <dbReference type="Google" id="ProtNLM"/>
    </source>
</evidence>
<feature type="compositionally biased region" description="Basic residues" evidence="1">
    <location>
        <begin position="24"/>
        <end position="35"/>
    </location>
</feature>
<evidence type="ECO:0000313" key="4">
    <source>
        <dbReference type="Proteomes" id="UP000017861"/>
    </source>
</evidence>
<comment type="caution">
    <text evidence="3">The sequence shown here is derived from an EMBL/GenBank/DDBJ whole genome shotgun (WGS) entry which is preliminary data.</text>
</comment>
<evidence type="ECO:0000256" key="2">
    <source>
        <dbReference type="SAM" id="Phobius"/>
    </source>
</evidence>
<evidence type="ECO:0000313" key="3">
    <source>
        <dbReference type="EMBL" id="ESS60440.1"/>
    </source>
</evidence>
<organism evidence="3 4">
    <name type="scientific">Trypanosoma cruzi Dm28c</name>
    <dbReference type="NCBI Taxonomy" id="1416333"/>
    <lineage>
        <taxon>Eukaryota</taxon>
        <taxon>Discoba</taxon>
        <taxon>Euglenozoa</taxon>
        <taxon>Kinetoplastea</taxon>
        <taxon>Metakinetoplastina</taxon>
        <taxon>Trypanosomatida</taxon>
        <taxon>Trypanosomatidae</taxon>
        <taxon>Trypanosoma</taxon>
        <taxon>Schizotrypanum</taxon>
    </lineage>
</organism>
<dbReference type="AlphaFoldDB" id="V5AII1"/>
<keyword evidence="2" id="KW-0472">Membrane</keyword>
<dbReference type="EMBL" id="AYLP01000471">
    <property type="protein sequence ID" value="ESS60440.1"/>
    <property type="molecule type" value="Genomic_DNA"/>
</dbReference>
<sequence>MEMLQGKEAVRPLRLRNQVLLPIRYKKKVRKKRSGQKVPREHPQNKQLKMSTISPRRPRRPPQQRHQPRPPPPQHRHQRPRLPLHQRHQALRLQRRRLCRPPTHRHVFAKSTAASAALRGCVPRWCSPHPRWRTPLWTEEVCAGCACQHSTAGICVRVLLPDLLNKRNNDCVLLHLLLLPCCVLRVVPRIRHVESIADTLTSMRTGALGLFFFFNFCFLIIVFYCFLNLWFAGRCASSAIALIPSVSWCVLLPGCCRLLLCVV</sequence>
<feature type="transmembrane region" description="Helical" evidence="2">
    <location>
        <begin position="208"/>
        <end position="233"/>
    </location>
</feature>
<feature type="compositionally biased region" description="Polar residues" evidence="1">
    <location>
        <begin position="45"/>
        <end position="54"/>
    </location>
</feature>